<gene>
    <name evidence="2" type="ORF">ADA01nite_33760</name>
</gene>
<organism evidence="2 3">
    <name type="scientific">Aneurinibacillus danicus</name>
    <dbReference type="NCBI Taxonomy" id="267746"/>
    <lineage>
        <taxon>Bacteria</taxon>
        <taxon>Bacillati</taxon>
        <taxon>Bacillota</taxon>
        <taxon>Bacilli</taxon>
        <taxon>Bacillales</taxon>
        <taxon>Paenibacillaceae</taxon>
        <taxon>Aneurinibacillus group</taxon>
        <taxon>Aneurinibacillus</taxon>
    </lineage>
</organism>
<evidence type="ECO:0000313" key="3">
    <source>
        <dbReference type="Proteomes" id="UP000321157"/>
    </source>
</evidence>
<proteinExistence type="predicted"/>
<dbReference type="RefSeq" id="WP_146811423.1">
    <property type="nucleotide sequence ID" value="NZ_BJXX01000159.1"/>
</dbReference>
<dbReference type="AlphaFoldDB" id="A0A511VAG0"/>
<sequence length="130" mass="15389">MNRKQVRLVQKHLREYVARELFQEEVEQSIAEIDEGLETFAGMELKQRQKQLKRLKEIKGHARRMEAALSTLSEKERELIERCYFTIGFSSHEQAAERLKLSIDEFYEIRDQAMKKLFECFYGSGKVVNA</sequence>
<accession>A0A511VAG0</accession>
<name>A0A511VAG0_9BACL</name>
<feature type="coiled-coil region" evidence="1">
    <location>
        <begin position="55"/>
        <end position="82"/>
    </location>
</feature>
<dbReference type="InterPro" id="IPR036388">
    <property type="entry name" value="WH-like_DNA-bd_sf"/>
</dbReference>
<protein>
    <recommendedName>
        <fullName evidence="4">RNA polymerase sigma-70 region 4 domain-containing protein</fullName>
    </recommendedName>
</protein>
<dbReference type="SUPFAM" id="SSF88659">
    <property type="entry name" value="Sigma3 and sigma4 domains of RNA polymerase sigma factors"/>
    <property type="match status" value="1"/>
</dbReference>
<keyword evidence="3" id="KW-1185">Reference proteome</keyword>
<dbReference type="Gene3D" id="1.10.10.10">
    <property type="entry name" value="Winged helix-like DNA-binding domain superfamily/Winged helix DNA-binding domain"/>
    <property type="match status" value="1"/>
</dbReference>
<evidence type="ECO:0008006" key="4">
    <source>
        <dbReference type="Google" id="ProtNLM"/>
    </source>
</evidence>
<reference evidence="2 3" key="1">
    <citation type="submission" date="2019-07" db="EMBL/GenBank/DDBJ databases">
        <title>Whole genome shotgun sequence of Aneurinibacillus danicus NBRC 102444.</title>
        <authorList>
            <person name="Hosoyama A."/>
            <person name="Uohara A."/>
            <person name="Ohji S."/>
            <person name="Ichikawa N."/>
        </authorList>
    </citation>
    <scope>NUCLEOTIDE SEQUENCE [LARGE SCALE GENOMIC DNA]</scope>
    <source>
        <strain evidence="2 3">NBRC 102444</strain>
    </source>
</reference>
<dbReference type="EMBL" id="BJXX01000159">
    <property type="protein sequence ID" value="GEN35916.1"/>
    <property type="molecule type" value="Genomic_DNA"/>
</dbReference>
<dbReference type="Proteomes" id="UP000321157">
    <property type="component" value="Unassembled WGS sequence"/>
</dbReference>
<comment type="caution">
    <text evidence="2">The sequence shown here is derived from an EMBL/GenBank/DDBJ whole genome shotgun (WGS) entry which is preliminary data.</text>
</comment>
<evidence type="ECO:0000313" key="2">
    <source>
        <dbReference type="EMBL" id="GEN35916.1"/>
    </source>
</evidence>
<dbReference type="InterPro" id="IPR013324">
    <property type="entry name" value="RNA_pol_sigma_r3/r4-like"/>
</dbReference>
<keyword evidence="1" id="KW-0175">Coiled coil</keyword>
<evidence type="ECO:0000256" key="1">
    <source>
        <dbReference type="SAM" id="Coils"/>
    </source>
</evidence>